<dbReference type="Proteomes" id="UP001143463">
    <property type="component" value="Unassembled WGS sequence"/>
</dbReference>
<evidence type="ECO:0000313" key="4">
    <source>
        <dbReference type="Proteomes" id="UP001143463"/>
    </source>
</evidence>
<keyword evidence="4" id="KW-1185">Reference proteome</keyword>
<protein>
    <recommendedName>
        <fullName evidence="5">Integral membrane protein</fullName>
    </recommendedName>
</protein>
<organism evidence="3 4">
    <name type="scientific">Pseudonocardia halophobica</name>
    <dbReference type="NCBI Taxonomy" id="29401"/>
    <lineage>
        <taxon>Bacteria</taxon>
        <taxon>Bacillati</taxon>
        <taxon>Actinomycetota</taxon>
        <taxon>Actinomycetes</taxon>
        <taxon>Pseudonocardiales</taxon>
        <taxon>Pseudonocardiaceae</taxon>
        <taxon>Pseudonocardia</taxon>
    </lineage>
</organism>
<feature type="transmembrane region" description="Helical" evidence="2">
    <location>
        <begin position="21"/>
        <end position="45"/>
    </location>
</feature>
<feature type="region of interest" description="Disordered" evidence="1">
    <location>
        <begin position="394"/>
        <end position="418"/>
    </location>
</feature>
<evidence type="ECO:0000256" key="2">
    <source>
        <dbReference type="SAM" id="Phobius"/>
    </source>
</evidence>
<reference evidence="3" key="1">
    <citation type="journal article" date="2014" name="Int. J. Syst. Evol. Microbiol.">
        <title>Complete genome sequence of Corynebacterium casei LMG S-19264T (=DSM 44701T), isolated from a smear-ripened cheese.</title>
        <authorList>
            <consortium name="US DOE Joint Genome Institute (JGI-PGF)"/>
            <person name="Walter F."/>
            <person name="Albersmeier A."/>
            <person name="Kalinowski J."/>
            <person name="Ruckert C."/>
        </authorList>
    </citation>
    <scope>NUCLEOTIDE SEQUENCE</scope>
    <source>
        <strain evidence="3">VKM Ac-1069</strain>
    </source>
</reference>
<gene>
    <name evidence="3" type="ORF">GCM10017577_10150</name>
</gene>
<feature type="transmembrane region" description="Helical" evidence="2">
    <location>
        <begin position="51"/>
        <end position="79"/>
    </location>
</feature>
<sequence length="491" mass="52605">MTPPSDSLPRLYGNWRAERGWGIGSLSTGSTVVLFLAVLVPLLAFSTVPRAAIPLTGTAVVVVAAVVVRVGGVTLADVLTRVLRFRRARAAGWTDWAGGILTTHPRGVDLPGVLAPVVPVDADDGRGGRQCWLWDRRTGRLSAVLRVSPVGLDLADNDQMDRWVAGWAALLADLGYQRLVTHLSVTVDTAPTGGTTTRDHVTASLDPEAPALARRVLEELIAANPEATAEIDARVTVTMDPQHASPRPGDLVEATITAGRGLPGIEQALAAAGVAVLGRAGTAWLAGRLRAAFDPSTRRDLTTDRVLLEEWSDAGPVAATETWDDYRHDSGVSVTWGMREAPRQSVSPHILTPLLAPGPFPRRVTLLYEPYDAEHAAAKVEAEITSGQIRRAWAERTRRDETQRDRDDRNRALQSAREEAEGAGVGRFSLYVTTTVLDPADLPAAVGDVETRAGQAKLRLRRLRGSQASGFAVALGVGLDPVDLTRRRGGR</sequence>
<proteinExistence type="predicted"/>
<keyword evidence="2" id="KW-1133">Transmembrane helix</keyword>
<name>A0A9W6L0G4_9PSEU</name>
<dbReference type="NCBIfam" id="NF042935">
    <property type="entry name" value="SCO6880_fam"/>
    <property type="match status" value="1"/>
</dbReference>
<reference evidence="3" key="2">
    <citation type="submission" date="2023-01" db="EMBL/GenBank/DDBJ databases">
        <authorList>
            <person name="Sun Q."/>
            <person name="Evtushenko L."/>
        </authorList>
    </citation>
    <scope>NUCLEOTIDE SEQUENCE</scope>
    <source>
        <strain evidence="3">VKM Ac-1069</strain>
    </source>
</reference>
<evidence type="ECO:0000256" key="1">
    <source>
        <dbReference type="SAM" id="MobiDB-lite"/>
    </source>
</evidence>
<accession>A0A9W6L0G4</accession>
<evidence type="ECO:0000313" key="3">
    <source>
        <dbReference type="EMBL" id="GLL09875.1"/>
    </source>
</evidence>
<dbReference type="RefSeq" id="WP_037043633.1">
    <property type="nucleotide sequence ID" value="NZ_BAAAUZ010000011.1"/>
</dbReference>
<keyword evidence="2" id="KW-0812">Transmembrane</keyword>
<comment type="caution">
    <text evidence="3">The sequence shown here is derived from an EMBL/GenBank/DDBJ whole genome shotgun (WGS) entry which is preliminary data.</text>
</comment>
<evidence type="ECO:0008006" key="5">
    <source>
        <dbReference type="Google" id="ProtNLM"/>
    </source>
</evidence>
<dbReference type="AlphaFoldDB" id="A0A9W6L0G4"/>
<keyword evidence="2" id="KW-0472">Membrane</keyword>
<dbReference type="EMBL" id="BSFQ01000003">
    <property type="protein sequence ID" value="GLL09875.1"/>
    <property type="molecule type" value="Genomic_DNA"/>
</dbReference>
<dbReference type="InterPro" id="IPR049978">
    <property type="entry name" value="SCO6880-like"/>
</dbReference>